<dbReference type="RefSeq" id="XP_032812923.1">
    <property type="nucleotide sequence ID" value="XM_032957032.1"/>
</dbReference>
<comment type="similarity">
    <text evidence="2">Belongs to the CD225/Dispanin family.</text>
</comment>
<evidence type="ECO:0000256" key="1">
    <source>
        <dbReference type="ARBA" id="ARBA00004370"/>
    </source>
</evidence>
<dbReference type="AlphaFoldDB" id="A0AAJ7T7U6"/>
<evidence type="ECO:0000256" key="7">
    <source>
        <dbReference type="SAM" id="Phobius"/>
    </source>
</evidence>
<keyword evidence="8" id="KW-1185">Reference proteome</keyword>
<evidence type="ECO:0000256" key="5">
    <source>
        <dbReference type="ARBA" id="ARBA00023136"/>
    </source>
</evidence>
<dbReference type="PANTHER" id="PTHR13999">
    <property type="entry name" value="INTERFERON INDUCIBLE TRANSMEMBRANE PROTEIN"/>
    <property type="match status" value="1"/>
</dbReference>
<evidence type="ECO:0000256" key="6">
    <source>
        <dbReference type="SAM" id="MobiDB-lite"/>
    </source>
</evidence>
<dbReference type="GO" id="GO:0005886">
    <property type="term" value="C:plasma membrane"/>
    <property type="evidence" value="ECO:0007669"/>
    <property type="project" value="TreeGrafter"/>
</dbReference>
<evidence type="ECO:0000313" key="8">
    <source>
        <dbReference type="Proteomes" id="UP001318040"/>
    </source>
</evidence>
<comment type="subcellular location">
    <subcellularLocation>
        <location evidence="1">Membrane</location>
    </subcellularLocation>
</comment>
<evidence type="ECO:0000313" key="9">
    <source>
        <dbReference type="RefSeq" id="XP_032812923.1"/>
    </source>
</evidence>
<feature type="transmembrane region" description="Helical" evidence="7">
    <location>
        <begin position="108"/>
        <end position="132"/>
    </location>
</feature>
<dbReference type="PANTHER" id="PTHR13999:SF4">
    <property type="entry name" value="INTERFERON-INDUCED TRANSMEMBRANE PROTEIN 3"/>
    <property type="match status" value="1"/>
</dbReference>
<organism evidence="8 9">
    <name type="scientific">Petromyzon marinus</name>
    <name type="common">Sea lamprey</name>
    <dbReference type="NCBI Taxonomy" id="7757"/>
    <lineage>
        <taxon>Eukaryota</taxon>
        <taxon>Metazoa</taxon>
        <taxon>Chordata</taxon>
        <taxon>Craniata</taxon>
        <taxon>Vertebrata</taxon>
        <taxon>Cyclostomata</taxon>
        <taxon>Hyperoartia</taxon>
        <taxon>Petromyzontiformes</taxon>
        <taxon>Petromyzontidae</taxon>
        <taxon>Petromyzon</taxon>
    </lineage>
</organism>
<keyword evidence="5 7" id="KW-0472">Membrane</keyword>
<keyword evidence="4 7" id="KW-1133">Transmembrane helix</keyword>
<dbReference type="InterPro" id="IPR007593">
    <property type="entry name" value="CD225/Dispanin_fam"/>
</dbReference>
<dbReference type="GO" id="GO:0060337">
    <property type="term" value="P:type I interferon-mediated signaling pathway"/>
    <property type="evidence" value="ECO:0007669"/>
    <property type="project" value="TreeGrafter"/>
</dbReference>
<evidence type="ECO:0000256" key="3">
    <source>
        <dbReference type="ARBA" id="ARBA00022692"/>
    </source>
</evidence>
<feature type="region of interest" description="Disordered" evidence="6">
    <location>
        <begin position="145"/>
        <end position="169"/>
    </location>
</feature>
<dbReference type="Proteomes" id="UP001318040">
    <property type="component" value="Chromosome 19"/>
</dbReference>
<sequence>MGLDVSRPTSRPPKPRVGGGSTPSASPSEGPLNSRVAADKGGGGRDTDVEAATLGTERVRDLLAVSLFSLVYCNCLCLGVVATVLSIKARDRRHVGNTHGARRAARAAAIFNAIAWLAGAVVLCIVGFYVAFIVVVTARSSDAAWASRSGSNGSGSVGSSSLPPGLWDRDEQLIYPGKQ</sequence>
<proteinExistence type="inferred from homology"/>
<evidence type="ECO:0000256" key="2">
    <source>
        <dbReference type="ARBA" id="ARBA00006843"/>
    </source>
</evidence>
<dbReference type="Pfam" id="PF04505">
    <property type="entry name" value="CD225"/>
    <property type="match status" value="1"/>
</dbReference>
<dbReference type="GO" id="GO:0046597">
    <property type="term" value="P:host-mediated suppression of symbiont invasion"/>
    <property type="evidence" value="ECO:0007669"/>
    <property type="project" value="TreeGrafter"/>
</dbReference>
<dbReference type="InterPro" id="IPR051517">
    <property type="entry name" value="IFITM_antiviral_protein"/>
</dbReference>
<name>A0AAJ7T7U6_PETMA</name>
<dbReference type="KEGG" id="pmrn:116943810"/>
<reference evidence="9" key="1">
    <citation type="submission" date="2025-08" db="UniProtKB">
        <authorList>
            <consortium name="RefSeq"/>
        </authorList>
    </citation>
    <scope>IDENTIFICATION</scope>
    <source>
        <tissue evidence="9">Sperm</tissue>
    </source>
</reference>
<feature type="transmembrane region" description="Helical" evidence="7">
    <location>
        <begin position="62"/>
        <end position="87"/>
    </location>
</feature>
<feature type="region of interest" description="Disordered" evidence="6">
    <location>
        <begin position="1"/>
        <end position="47"/>
    </location>
</feature>
<accession>A0AAJ7T7U6</accession>
<evidence type="ECO:0000256" key="4">
    <source>
        <dbReference type="ARBA" id="ARBA00022989"/>
    </source>
</evidence>
<keyword evidence="3 7" id="KW-0812">Transmembrane</keyword>
<protein>
    <submittedName>
        <fullName evidence="9">Interferon-induced transmembrane protein 5-like</fullName>
    </submittedName>
</protein>
<gene>
    <name evidence="9" type="primary">LOC116943810</name>
</gene>
<dbReference type="GO" id="GO:0051607">
    <property type="term" value="P:defense response to virus"/>
    <property type="evidence" value="ECO:0007669"/>
    <property type="project" value="TreeGrafter"/>
</dbReference>
<dbReference type="GO" id="GO:0034341">
    <property type="term" value="P:response to type II interferon"/>
    <property type="evidence" value="ECO:0007669"/>
    <property type="project" value="TreeGrafter"/>
</dbReference>
<dbReference type="GO" id="GO:0045071">
    <property type="term" value="P:negative regulation of viral genome replication"/>
    <property type="evidence" value="ECO:0007669"/>
    <property type="project" value="TreeGrafter"/>
</dbReference>
<dbReference type="GO" id="GO:0035455">
    <property type="term" value="P:response to interferon-alpha"/>
    <property type="evidence" value="ECO:0007669"/>
    <property type="project" value="TreeGrafter"/>
</dbReference>
<dbReference type="GO" id="GO:0035456">
    <property type="term" value="P:response to interferon-beta"/>
    <property type="evidence" value="ECO:0007669"/>
    <property type="project" value="TreeGrafter"/>
</dbReference>